<proteinExistence type="predicted"/>
<name>A0A0R2MX82_9LACO</name>
<keyword evidence="4" id="KW-1185">Reference proteome</keyword>
<accession>A0A0R2MX82</accession>
<comment type="caution">
    <text evidence="3">The sequence shown here is derived from an EMBL/GenBank/DDBJ whole genome shotgun (WGS) entry which is preliminary data.</text>
</comment>
<organism evidence="3 4">
    <name type="scientific">Lacticaseibacillus saniviri JCM 17471 = DSM 24301</name>
    <dbReference type="NCBI Taxonomy" id="1293598"/>
    <lineage>
        <taxon>Bacteria</taxon>
        <taxon>Bacillati</taxon>
        <taxon>Bacillota</taxon>
        <taxon>Bacilli</taxon>
        <taxon>Lactobacillales</taxon>
        <taxon>Lactobacillaceae</taxon>
        <taxon>Lacticaseibacillus</taxon>
    </lineage>
</organism>
<dbReference type="Gene3D" id="3.40.50.1820">
    <property type="entry name" value="alpha/beta hydrolase"/>
    <property type="match status" value="1"/>
</dbReference>
<gene>
    <name evidence="3" type="ORF">IV56_GL000699</name>
</gene>
<dbReference type="EMBL" id="JQCE01000027">
    <property type="protein sequence ID" value="KRO17010.1"/>
    <property type="molecule type" value="Genomic_DNA"/>
</dbReference>
<dbReference type="SUPFAM" id="SSF53474">
    <property type="entry name" value="alpha/beta-Hydrolases"/>
    <property type="match status" value="1"/>
</dbReference>
<sequence>MPRSTGTTRFMIGFFQPSTVHHNYFEKRSIDMVKVTIDKDVEYNTKYALKLDVYQDESRTTDDTRRAIIDIHGGGWWLGYKEEETDWATKFVEAGYIVFVPNYRLAPDYLYPAGADDVESVYNWIKSSPYRFDRDKIGAVGMSSGGNLAIELGLRTGIPIASWSGIVDLDAWIENHPDVISSNKNAPVPGTPVGQINQVGANDSYYKWFVLNYVGSDMALLKDASLIHRITPKAGPMFIANSLDELVPMDGVERLLHELTENNIQTTVKTISGHGHGEAYMDRAQEPTLAFFDEFLG</sequence>
<evidence type="ECO:0000256" key="1">
    <source>
        <dbReference type="ARBA" id="ARBA00022801"/>
    </source>
</evidence>
<dbReference type="PATRIC" id="fig|1293598.4.peg.743"/>
<dbReference type="OrthoDB" id="9815425at2"/>
<dbReference type="GO" id="GO:0016787">
    <property type="term" value="F:hydrolase activity"/>
    <property type="evidence" value="ECO:0007669"/>
    <property type="project" value="UniProtKB-KW"/>
</dbReference>
<dbReference type="InterPro" id="IPR029058">
    <property type="entry name" value="AB_hydrolase_fold"/>
</dbReference>
<keyword evidence="1" id="KW-0378">Hydrolase</keyword>
<evidence type="ECO:0000259" key="2">
    <source>
        <dbReference type="Pfam" id="PF20434"/>
    </source>
</evidence>
<dbReference type="PANTHER" id="PTHR48081:SF13">
    <property type="entry name" value="ALPHA_BETA HYDROLASE"/>
    <property type="match status" value="1"/>
</dbReference>
<dbReference type="Proteomes" id="UP000050969">
    <property type="component" value="Unassembled WGS sequence"/>
</dbReference>
<dbReference type="PANTHER" id="PTHR48081">
    <property type="entry name" value="AB HYDROLASE SUPERFAMILY PROTEIN C4A8.06C"/>
    <property type="match status" value="1"/>
</dbReference>
<reference evidence="3 4" key="1">
    <citation type="journal article" date="2015" name="Genome Announc.">
        <title>Expanding the biotechnology potential of lactobacilli through comparative genomics of 213 strains and associated genera.</title>
        <authorList>
            <person name="Sun Z."/>
            <person name="Harris H.M."/>
            <person name="McCann A."/>
            <person name="Guo C."/>
            <person name="Argimon S."/>
            <person name="Zhang W."/>
            <person name="Yang X."/>
            <person name="Jeffery I.B."/>
            <person name="Cooney J.C."/>
            <person name="Kagawa T.F."/>
            <person name="Liu W."/>
            <person name="Song Y."/>
            <person name="Salvetti E."/>
            <person name="Wrobel A."/>
            <person name="Rasinkangas P."/>
            <person name="Parkhill J."/>
            <person name="Rea M.C."/>
            <person name="O'Sullivan O."/>
            <person name="Ritari J."/>
            <person name="Douillard F.P."/>
            <person name="Paul Ross R."/>
            <person name="Yang R."/>
            <person name="Briner A.E."/>
            <person name="Felis G.E."/>
            <person name="de Vos W.M."/>
            <person name="Barrangou R."/>
            <person name="Klaenhammer T.R."/>
            <person name="Caufield P.W."/>
            <person name="Cui Y."/>
            <person name="Zhang H."/>
            <person name="O'Toole P.W."/>
        </authorList>
    </citation>
    <scope>NUCLEOTIDE SEQUENCE [LARGE SCALE GENOMIC DNA]</scope>
    <source>
        <strain evidence="3 4">DSM 24301</strain>
    </source>
</reference>
<dbReference type="InterPro" id="IPR050300">
    <property type="entry name" value="GDXG_lipolytic_enzyme"/>
</dbReference>
<dbReference type="Pfam" id="PF20434">
    <property type="entry name" value="BD-FAE"/>
    <property type="match status" value="1"/>
</dbReference>
<evidence type="ECO:0000313" key="3">
    <source>
        <dbReference type="EMBL" id="KRO17010.1"/>
    </source>
</evidence>
<dbReference type="AlphaFoldDB" id="A0A0R2MX82"/>
<dbReference type="InterPro" id="IPR049492">
    <property type="entry name" value="BD-FAE-like_dom"/>
</dbReference>
<feature type="domain" description="BD-FAE-like" evidence="2">
    <location>
        <begin position="51"/>
        <end position="250"/>
    </location>
</feature>
<evidence type="ECO:0000313" key="4">
    <source>
        <dbReference type="Proteomes" id="UP000050969"/>
    </source>
</evidence>
<dbReference type="STRING" id="1293598.IV56_GL000699"/>
<protein>
    <recommendedName>
        <fullName evidence="2">BD-FAE-like domain-containing protein</fullName>
    </recommendedName>
</protein>